<dbReference type="InterPro" id="IPR051200">
    <property type="entry name" value="Host-pathogen_enzymatic-act"/>
</dbReference>
<keyword evidence="2" id="KW-1133">Transmembrane helix</keyword>
<comment type="caution">
    <text evidence="4">The sequence shown here is derived from an EMBL/GenBank/DDBJ whole genome shotgun (WGS) entry which is preliminary data.</text>
</comment>
<feature type="domain" description="YNCE-like beta-propeller" evidence="3">
    <location>
        <begin position="205"/>
        <end position="324"/>
    </location>
</feature>
<keyword evidence="2" id="KW-0472">Membrane</keyword>
<dbReference type="PANTHER" id="PTHR47197:SF3">
    <property type="entry name" value="DIHYDRO-HEME D1 DEHYDROGENASE"/>
    <property type="match status" value="1"/>
</dbReference>
<evidence type="ECO:0000313" key="5">
    <source>
        <dbReference type="Proteomes" id="UP000316562"/>
    </source>
</evidence>
<keyword evidence="1" id="KW-0732">Signal</keyword>
<dbReference type="EMBL" id="SGBC01000002">
    <property type="protein sequence ID" value="RZD16424.1"/>
    <property type="molecule type" value="Genomic_DNA"/>
</dbReference>
<dbReference type="NCBIfam" id="TIGR02276">
    <property type="entry name" value="beta_rpt_yvtn"/>
    <property type="match status" value="3"/>
</dbReference>
<keyword evidence="2" id="KW-0812">Transmembrane</keyword>
<dbReference type="Gene3D" id="2.130.10.10">
    <property type="entry name" value="YVTN repeat-like/Quinoprotein amine dehydrogenase"/>
    <property type="match status" value="3"/>
</dbReference>
<dbReference type="InterPro" id="IPR015943">
    <property type="entry name" value="WD40/YVTN_repeat-like_dom_sf"/>
</dbReference>
<dbReference type="PANTHER" id="PTHR47197">
    <property type="entry name" value="PROTEIN NIRF"/>
    <property type="match status" value="1"/>
</dbReference>
<name>A0A519BGP1_ACIG2</name>
<dbReference type="AlphaFoldDB" id="A0A519BGP1"/>
<dbReference type="InterPro" id="IPR011045">
    <property type="entry name" value="N2O_reductase_N"/>
</dbReference>
<protein>
    <recommendedName>
        <fullName evidence="3">YNCE-like beta-propeller domain-containing protein</fullName>
    </recommendedName>
</protein>
<dbReference type="InterPro" id="IPR019405">
    <property type="entry name" value="Lactonase_7-beta_prop"/>
</dbReference>
<evidence type="ECO:0000256" key="1">
    <source>
        <dbReference type="ARBA" id="ARBA00022729"/>
    </source>
</evidence>
<dbReference type="InterPro" id="IPR011048">
    <property type="entry name" value="Haem_d1_sf"/>
</dbReference>
<dbReference type="Pfam" id="PF10282">
    <property type="entry name" value="Lactonase"/>
    <property type="match status" value="1"/>
</dbReference>
<dbReference type="Proteomes" id="UP000316562">
    <property type="component" value="Unassembled WGS sequence"/>
</dbReference>
<proteinExistence type="predicted"/>
<sequence>MPFMNNFARNLNYINHQSGRHQSDNQSESSKNLLVAPITGSINNSNLSALESADNFNIFSNKSDMAAKIYSGILVAFVSALFLIVFAVKSYGFLTPRLTSNIPVGAFPYGVAFAANSNYALVADSDSNDVSVVSMATKGVVASIKVGSHPAGVAISPSLAFAYVCNVASGNISVLNMSTLTKSLNISVGGGPVNVAFTPNSKLAFAANIGNNQVDVINTVQNAVTKRINVGKSPSGIAVSPNGKIAVVTNAGGSTFTVIDISSLNIIRTIQTGKNPTSVAFSPADSPKHYIYIASGKGNAIYVYRQKNFAFVRKFKTLTDPSSVAVTPNGMMLFAVNFQNNAVTIYNAVHFNHIKTINLPNGPIAVAVSPDGTAALVTITSASSAAFIRIKKPVRIYPEVTAASPVVPSATTYPATTSTQQPAAAVSAKINYSSQPAVSSEAPAITAPPSNYVPQPFGKVATVYTGKGPTAEAITPDGKYLYVINTQSSTLSVIDVAKDKVVKTIKVGGYPDAVKISPNGHYCFVVNSSSNTVTVISTGRYY</sequence>
<organism evidence="4 5">
    <name type="scientific">Acididesulfobacter guangdongensis</name>
    <dbReference type="NCBI Taxonomy" id="2597225"/>
    <lineage>
        <taxon>Bacteria</taxon>
        <taxon>Deltaproteobacteria</taxon>
        <taxon>Candidatus Acidulodesulfobacterales</taxon>
        <taxon>Candidatus Acididesulfobacter</taxon>
    </lineage>
</organism>
<evidence type="ECO:0000256" key="2">
    <source>
        <dbReference type="SAM" id="Phobius"/>
    </source>
</evidence>
<reference evidence="4 5" key="1">
    <citation type="journal article" date="2019" name="ISME J.">
        <title>Insights into ecological role of a new deltaproteobacterial order Candidatus Acidulodesulfobacterales by metagenomics and metatranscriptomics.</title>
        <authorList>
            <person name="Tan S."/>
            <person name="Liu J."/>
            <person name="Fang Y."/>
            <person name="Hedlund B.P."/>
            <person name="Lian Z.H."/>
            <person name="Huang L.Y."/>
            <person name="Li J.T."/>
            <person name="Huang L.N."/>
            <person name="Li W.J."/>
            <person name="Jiang H.C."/>
            <person name="Dong H.L."/>
            <person name="Shu W.S."/>
        </authorList>
    </citation>
    <scope>NUCLEOTIDE SEQUENCE [LARGE SCALE GENOMIC DNA]</scope>
    <source>
        <strain evidence="4">AP2</strain>
    </source>
</reference>
<accession>A0A519BGP1</accession>
<dbReference type="SUPFAM" id="SSF51004">
    <property type="entry name" value="C-terminal (heme d1) domain of cytochrome cd1-nitrite reductase"/>
    <property type="match status" value="1"/>
</dbReference>
<evidence type="ECO:0000313" key="4">
    <source>
        <dbReference type="EMBL" id="RZD16424.1"/>
    </source>
</evidence>
<dbReference type="Pfam" id="PF21783">
    <property type="entry name" value="YNCE"/>
    <property type="match status" value="1"/>
</dbReference>
<evidence type="ECO:0000259" key="3">
    <source>
        <dbReference type="Pfam" id="PF21783"/>
    </source>
</evidence>
<dbReference type="InterPro" id="IPR011964">
    <property type="entry name" value="YVTN_b-propeller_repeat"/>
</dbReference>
<gene>
    <name evidence="4" type="ORF">EVJ46_05210</name>
</gene>
<dbReference type="InterPro" id="IPR048433">
    <property type="entry name" value="YNCE-like_beta-prop"/>
</dbReference>
<feature type="transmembrane region" description="Helical" evidence="2">
    <location>
        <begin position="69"/>
        <end position="88"/>
    </location>
</feature>
<dbReference type="SUPFAM" id="SSF50974">
    <property type="entry name" value="Nitrous oxide reductase, N-terminal domain"/>
    <property type="match status" value="1"/>
</dbReference>